<dbReference type="GO" id="GO:0004534">
    <property type="term" value="F:5'-3' RNA exonuclease activity"/>
    <property type="evidence" value="ECO:0007669"/>
    <property type="project" value="TreeGrafter"/>
</dbReference>
<dbReference type="SUPFAM" id="SSF89550">
    <property type="entry name" value="PHP domain-like"/>
    <property type="match status" value="1"/>
</dbReference>
<dbReference type="AlphaFoldDB" id="A0A6I5ZVC7"/>
<dbReference type="SMART" id="SM00481">
    <property type="entry name" value="POLIIIAc"/>
    <property type="match status" value="1"/>
</dbReference>
<dbReference type="PANTHER" id="PTHR42924">
    <property type="entry name" value="EXONUCLEASE"/>
    <property type="match status" value="1"/>
</dbReference>
<keyword evidence="3" id="KW-1185">Reference proteome</keyword>
<dbReference type="InterPro" id="IPR004013">
    <property type="entry name" value="PHP_dom"/>
</dbReference>
<sequence length="280" mass="31162">MVYADLHIHTLASDGSLAPAAALEQAKKIGLKALSFTDHESLAGYYQAYKYAREFDLDLLPGIEMVTSFKGQEIHLLGYNFDPYSPGLISALQTICRERNFLARQVIRRLQALGFNLSWEQALKLIPPGGVLGKNHILQLLRQNGYVQEPAQTIEFLRYYLAPGGLAYIPYDGNPLPRAVSLIHAAKGIAILAHPGLIRDEGLLKLILEEGIDGLEVFYYYLGDKGRDAIRYFYRLALDRGFLITGGTDFHGIYAPVEMGAMGISARMVARLKDYKEVPV</sequence>
<reference evidence="2 3" key="1">
    <citation type="submission" date="2019-11" db="EMBL/GenBank/DDBJ databases">
        <title>Genome sequence of Moorella glycerini DSM11254.</title>
        <authorList>
            <person name="Poehlein A."/>
            <person name="Boeer T."/>
            <person name="Daniel R."/>
        </authorList>
    </citation>
    <scope>NUCLEOTIDE SEQUENCE [LARGE SCALE GENOMIC DNA]</scope>
    <source>
        <strain evidence="2 3">DSM 11254</strain>
    </source>
</reference>
<dbReference type="Gene3D" id="3.20.20.140">
    <property type="entry name" value="Metal-dependent hydrolases"/>
    <property type="match status" value="1"/>
</dbReference>
<dbReference type="InterPro" id="IPR003141">
    <property type="entry name" value="Pol/His_phosphatase_N"/>
</dbReference>
<evidence type="ECO:0000313" key="3">
    <source>
        <dbReference type="Proteomes" id="UP000425916"/>
    </source>
</evidence>
<dbReference type="CDD" id="cd07438">
    <property type="entry name" value="PHP_HisPPase_AMP"/>
    <property type="match status" value="1"/>
</dbReference>
<feature type="domain" description="Polymerase/histidinol phosphatase N-terminal" evidence="1">
    <location>
        <begin position="4"/>
        <end position="69"/>
    </location>
</feature>
<dbReference type="EC" id="3.1.4.57" evidence="2"/>
<evidence type="ECO:0000313" key="2">
    <source>
        <dbReference type="EMBL" id="QGP93507.1"/>
    </source>
</evidence>
<proteinExistence type="predicted"/>
<keyword evidence="2" id="KW-0378">Hydrolase</keyword>
<dbReference type="Gene3D" id="1.10.150.650">
    <property type="match status" value="1"/>
</dbReference>
<dbReference type="GO" id="GO:0035312">
    <property type="term" value="F:5'-3' DNA exonuclease activity"/>
    <property type="evidence" value="ECO:0007669"/>
    <property type="project" value="TreeGrafter"/>
</dbReference>
<dbReference type="PANTHER" id="PTHR42924:SF3">
    <property type="entry name" value="POLYMERASE_HISTIDINOL PHOSPHATASE N-TERMINAL DOMAIN-CONTAINING PROTEIN"/>
    <property type="match status" value="1"/>
</dbReference>
<dbReference type="EMBL" id="CP046244">
    <property type="protein sequence ID" value="QGP93507.1"/>
    <property type="molecule type" value="Genomic_DNA"/>
</dbReference>
<organism evidence="2 3">
    <name type="scientific">Neomoorella glycerini</name>
    <dbReference type="NCBI Taxonomy" id="55779"/>
    <lineage>
        <taxon>Bacteria</taxon>
        <taxon>Bacillati</taxon>
        <taxon>Bacillota</taxon>
        <taxon>Clostridia</taxon>
        <taxon>Neomoorellales</taxon>
        <taxon>Neomoorellaceae</taxon>
        <taxon>Neomoorella</taxon>
    </lineage>
</organism>
<dbReference type="Pfam" id="PF02811">
    <property type="entry name" value="PHP"/>
    <property type="match status" value="1"/>
</dbReference>
<evidence type="ECO:0000259" key="1">
    <source>
        <dbReference type="SMART" id="SM00481"/>
    </source>
</evidence>
<protein>
    <submittedName>
        <fullName evidence="2">Phosphoribosyl 1,2-cyclic phosphate 1,2-diphosphodiesterase</fullName>
        <ecNumber evidence="2">3.1.4.57</ecNumber>
    </submittedName>
</protein>
<gene>
    <name evidence="2" type="primary">phnPP_2</name>
    <name evidence="2" type="ORF">MGLY_29180</name>
</gene>
<dbReference type="Proteomes" id="UP000425916">
    <property type="component" value="Chromosome"/>
</dbReference>
<dbReference type="InterPro" id="IPR016195">
    <property type="entry name" value="Pol/histidinol_Pase-like"/>
</dbReference>
<name>A0A6I5ZVC7_9FIRM</name>
<dbReference type="GO" id="GO:0102561">
    <property type="term" value="F:phosphoribosyl 1,2-cyclic phosphate 1,2-diphosphodiesterase activity"/>
    <property type="evidence" value="ECO:0007669"/>
    <property type="project" value="UniProtKB-EC"/>
</dbReference>
<dbReference type="OrthoDB" id="9804333at2"/>
<accession>A0A6I5ZVC7</accession>
<dbReference type="InterPro" id="IPR052018">
    <property type="entry name" value="PHP_domain"/>
</dbReference>